<dbReference type="Gene3D" id="1.20.58.760">
    <property type="entry name" value="Peptidase M41"/>
    <property type="match status" value="1"/>
</dbReference>
<protein>
    <recommendedName>
        <fullName evidence="2">Peptidase M41 domain-containing protein</fullName>
    </recommendedName>
</protein>
<evidence type="ECO:0000313" key="3">
    <source>
        <dbReference type="EMBL" id="KAL2621730.1"/>
    </source>
</evidence>
<name>A0ABD1Y4U8_9MARC</name>
<evidence type="ECO:0000256" key="1">
    <source>
        <dbReference type="SAM" id="MobiDB-lite"/>
    </source>
</evidence>
<proteinExistence type="predicted"/>
<dbReference type="AlphaFoldDB" id="A0ABD1Y4U8"/>
<organism evidence="3 4">
    <name type="scientific">Riccia fluitans</name>
    <dbReference type="NCBI Taxonomy" id="41844"/>
    <lineage>
        <taxon>Eukaryota</taxon>
        <taxon>Viridiplantae</taxon>
        <taxon>Streptophyta</taxon>
        <taxon>Embryophyta</taxon>
        <taxon>Marchantiophyta</taxon>
        <taxon>Marchantiopsida</taxon>
        <taxon>Marchantiidae</taxon>
        <taxon>Marchantiales</taxon>
        <taxon>Ricciaceae</taxon>
        <taxon>Riccia</taxon>
    </lineage>
</organism>
<dbReference type="Pfam" id="PF01434">
    <property type="entry name" value="Peptidase_M41"/>
    <property type="match status" value="1"/>
</dbReference>
<dbReference type="Proteomes" id="UP001605036">
    <property type="component" value="Unassembled WGS sequence"/>
</dbReference>
<keyword evidence="4" id="KW-1185">Reference proteome</keyword>
<sequence length="257" mass="28909">MQVMLGGRAAEEVMYGRDTSTYSAAYLPDASWLARKMVSVWNLEGGIAITGDVNHWEQEPSFSGPPLNFEGGLDDNYEFNDKILNYDLVYDVADRTKTLLDTTYSRTLELLKQHQAALTKAVYVVMEKEELFGEELESIVDNYPAGMSSKLVEDEDDPGALPPQLGSGDENPDTSGRQLTEGSKLMLPEAENKKFDSWYLGNRTIDTNEVGEGTLEKGSGKEERIEVQGNVPNGTVEARTKENGCWFRQEWELFRRW</sequence>
<comment type="caution">
    <text evidence="3">The sequence shown here is derived from an EMBL/GenBank/DDBJ whole genome shotgun (WGS) entry which is preliminary data.</text>
</comment>
<accession>A0ABD1Y4U8</accession>
<feature type="domain" description="Peptidase M41" evidence="2">
    <location>
        <begin position="1"/>
        <end position="139"/>
    </location>
</feature>
<reference evidence="3 4" key="1">
    <citation type="submission" date="2024-09" db="EMBL/GenBank/DDBJ databases">
        <title>Chromosome-scale assembly of Riccia fluitans.</title>
        <authorList>
            <person name="Paukszto L."/>
            <person name="Sawicki J."/>
            <person name="Karawczyk K."/>
            <person name="Piernik-Szablinska J."/>
            <person name="Szczecinska M."/>
            <person name="Mazdziarz M."/>
        </authorList>
    </citation>
    <scope>NUCLEOTIDE SEQUENCE [LARGE SCALE GENOMIC DNA]</scope>
    <source>
        <strain evidence="3">Rf_01</strain>
        <tissue evidence="3">Aerial parts of the thallus</tissue>
    </source>
</reference>
<evidence type="ECO:0000313" key="4">
    <source>
        <dbReference type="Proteomes" id="UP001605036"/>
    </source>
</evidence>
<feature type="region of interest" description="Disordered" evidence="1">
    <location>
        <begin position="149"/>
        <end position="179"/>
    </location>
</feature>
<dbReference type="SUPFAM" id="SSF140990">
    <property type="entry name" value="FtsH protease domain-like"/>
    <property type="match status" value="1"/>
</dbReference>
<dbReference type="PANTHER" id="PTHR23076:SF111">
    <property type="entry name" value="INACTIVE ATP-DEPENDENT ZINC METALLOPROTEASE FTSHI 1, CHLOROPLASTIC-RELATED"/>
    <property type="match status" value="1"/>
</dbReference>
<gene>
    <name evidence="3" type="ORF">R1flu_001935</name>
</gene>
<dbReference type="InterPro" id="IPR000642">
    <property type="entry name" value="Peptidase_M41"/>
</dbReference>
<dbReference type="InterPro" id="IPR037219">
    <property type="entry name" value="Peptidase_M41-like"/>
</dbReference>
<dbReference type="EMBL" id="JBHFFA010000006">
    <property type="protein sequence ID" value="KAL2621730.1"/>
    <property type="molecule type" value="Genomic_DNA"/>
</dbReference>
<dbReference type="PANTHER" id="PTHR23076">
    <property type="entry name" value="METALLOPROTEASE M41 FTSH"/>
    <property type="match status" value="1"/>
</dbReference>
<evidence type="ECO:0000259" key="2">
    <source>
        <dbReference type="Pfam" id="PF01434"/>
    </source>
</evidence>